<dbReference type="GO" id="GO:0016791">
    <property type="term" value="F:phosphatase activity"/>
    <property type="evidence" value="ECO:0007669"/>
    <property type="project" value="TreeGrafter"/>
</dbReference>
<dbReference type="InterPro" id="IPR050275">
    <property type="entry name" value="PGM_Phosphatase"/>
</dbReference>
<reference evidence="2 3" key="1">
    <citation type="submission" date="2023-09" db="EMBL/GenBank/DDBJ databases">
        <title>Demequina sp. a novel bacteria isolated from Capsicum annuum.</title>
        <authorList>
            <person name="Humaira Z."/>
            <person name="Lee J."/>
            <person name="Cho D."/>
        </authorList>
    </citation>
    <scope>NUCLEOTIDE SEQUENCE [LARGE SCALE GENOMIC DNA]</scope>
    <source>
        <strain evidence="2 3">OYTSA14</strain>
    </source>
</reference>
<proteinExistence type="predicted"/>
<dbReference type="SUPFAM" id="SSF53254">
    <property type="entry name" value="Phosphoglycerate mutase-like"/>
    <property type="match status" value="1"/>
</dbReference>
<dbReference type="PANTHER" id="PTHR48100:SF62">
    <property type="entry name" value="GLUCOSYL-3-PHOSPHOGLYCERATE PHOSPHATASE"/>
    <property type="match status" value="1"/>
</dbReference>
<dbReference type="Gene3D" id="3.40.50.1240">
    <property type="entry name" value="Phosphoglycerate mutase-like"/>
    <property type="match status" value="1"/>
</dbReference>
<dbReference type="GO" id="GO:0005524">
    <property type="term" value="F:ATP binding"/>
    <property type="evidence" value="ECO:0007669"/>
    <property type="project" value="InterPro"/>
</dbReference>
<dbReference type="PRINTS" id="PR00991">
    <property type="entry name" value="6PFRUCTKNASE"/>
</dbReference>
<gene>
    <name evidence="2" type="ORF">RN606_04480</name>
</gene>
<sequence>MTTLILLRHGRTDFNVSGRLQGSLDVPLGAAGRDQARAAARHLRVSYGTPDLLLTSPLLRAWDTAREIGSAVGVEAIADARLTQRSYGVWEGLTWDEVRERWPEQYAARMRGADPAIDGWGRSEVVAQRVADCLAEACRGARLVTVVSHGSAIMLGALRLLGLPASSTVLGKLPHGHWNVMTRSATGAWSLERYAIDPSAARLPRGVETQDVD</sequence>
<protein>
    <submittedName>
        <fullName evidence="2">Histidine phosphatase family protein</fullName>
        <ecNumber evidence="2">3.1.3.-</ecNumber>
    </submittedName>
</protein>
<dbReference type="InterPro" id="IPR003094">
    <property type="entry name" value="6Pfruct_kin"/>
</dbReference>
<keyword evidence="3" id="KW-1185">Reference proteome</keyword>
<dbReference type="AlphaFoldDB" id="A0AA96J8U3"/>
<dbReference type="RefSeq" id="WP_313500338.1">
    <property type="nucleotide sequence ID" value="NZ_CP134879.1"/>
</dbReference>
<dbReference type="InterPro" id="IPR013078">
    <property type="entry name" value="His_Pase_superF_clade-1"/>
</dbReference>
<evidence type="ECO:0000256" key="1">
    <source>
        <dbReference type="PIRSR" id="PIRSR613078-2"/>
    </source>
</evidence>
<dbReference type="CDD" id="cd07067">
    <property type="entry name" value="HP_PGM_like"/>
    <property type="match status" value="1"/>
</dbReference>
<dbReference type="EMBL" id="CP134879">
    <property type="protein sequence ID" value="WNM25408.1"/>
    <property type="molecule type" value="Genomic_DNA"/>
</dbReference>
<feature type="binding site" evidence="1">
    <location>
        <begin position="8"/>
        <end position="15"/>
    </location>
    <ligand>
        <name>substrate</name>
    </ligand>
</feature>
<keyword evidence="2" id="KW-0378">Hydrolase</keyword>
<evidence type="ECO:0000313" key="3">
    <source>
        <dbReference type="Proteomes" id="UP001304125"/>
    </source>
</evidence>
<evidence type="ECO:0000313" key="2">
    <source>
        <dbReference type="EMBL" id="WNM25408.1"/>
    </source>
</evidence>
<feature type="binding site" evidence="1">
    <location>
        <position position="60"/>
    </location>
    <ligand>
        <name>substrate</name>
    </ligand>
</feature>
<dbReference type="InterPro" id="IPR029033">
    <property type="entry name" value="His_PPase_superfam"/>
</dbReference>
<dbReference type="Proteomes" id="UP001304125">
    <property type="component" value="Chromosome"/>
</dbReference>
<name>A0AA96J8U3_9MICO</name>
<dbReference type="PANTHER" id="PTHR48100">
    <property type="entry name" value="BROAD-SPECIFICITY PHOSPHATASE YOR283W-RELATED"/>
    <property type="match status" value="1"/>
</dbReference>
<dbReference type="GO" id="GO:0006003">
    <property type="term" value="P:fructose 2,6-bisphosphate metabolic process"/>
    <property type="evidence" value="ECO:0007669"/>
    <property type="project" value="InterPro"/>
</dbReference>
<organism evidence="2 3">
    <name type="scientific">Demequina capsici</name>
    <dbReference type="NCBI Taxonomy" id="3075620"/>
    <lineage>
        <taxon>Bacteria</taxon>
        <taxon>Bacillati</taxon>
        <taxon>Actinomycetota</taxon>
        <taxon>Actinomycetes</taxon>
        <taxon>Micrococcales</taxon>
        <taxon>Demequinaceae</taxon>
        <taxon>Demequina</taxon>
    </lineage>
</organism>
<accession>A0AA96J8U3</accession>
<dbReference type="GO" id="GO:0005737">
    <property type="term" value="C:cytoplasm"/>
    <property type="evidence" value="ECO:0007669"/>
    <property type="project" value="TreeGrafter"/>
</dbReference>
<dbReference type="Pfam" id="PF00300">
    <property type="entry name" value="His_Phos_1"/>
    <property type="match status" value="1"/>
</dbReference>
<dbReference type="SMART" id="SM00855">
    <property type="entry name" value="PGAM"/>
    <property type="match status" value="1"/>
</dbReference>
<dbReference type="EC" id="3.1.3.-" evidence="2"/>